<dbReference type="PANTHER" id="PTHR12763">
    <property type="match status" value="1"/>
</dbReference>
<feature type="region of interest" description="Disordered" evidence="7">
    <location>
        <begin position="93"/>
        <end position="118"/>
    </location>
</feature>
<sequence length="174" mass="19317">MARLILLILIAIAAWIVWQKIKSSSPQNRRKQIFIACIAGLAAIVLVLALSGRLHWVGAVMVLALPVLGRLLAQLSRYLPWLMPLFEKHAKKRTEQASEHADAQQNHTPPHNTEGPPLTEYEARRILGVAANAEKDDIIGAHRKLIQKLHPDRGGNDYLASRVNAAKELLLSIL</sequence>
<feature type="transmembrane region" description="Helical" evidence="8">
    <location>
        <begin position="6"/>
        <end position="21"/>
    </location>
</feature>
<dbReference type="AlphaFoldDB" id="A0A9X2J7K0"/>
<dbReference type="PANTHER" id="PTHR12763:SF28">
    <property type="entry name" value="GEO10507P1-RELATED"/>
    <property type="match status" value="1"/>
</dbReference>
<evidence type="ECO:0000256" key="4">
    <source>
        <dbReference type="ARBA" id="ARBA00023136"/>
    </source>
</evidence>
<keyword evidence="2 8" id="KW-0812">Transmembrane</keyword>
<keyword evidence="5" id="KW-0143">Chaperone</keyword>
<dbReference type="Gene3D" id="1.10.287.110">
    <property type="entry name" value="DnaJ domain"/>
    <property type="match status" value="1"/>
</dbReference>
<evidence type="ECO:0000313" key="11">
    <source>
        <dbReference type="Proteomes" id="UP001139028"/>
    </source>
</evidence>
<dbReference type="SUPFAM" id="SSF46565">
    <property type="entry name" value="Chaperone J-domain"/>
    <property type="match status" value="1"/>
</dbReference>
<dbReference type="RefSeq" id="WP_252470977.1">
    <property type="nucleotide sequence ID" value="NZ_JALBWM010000087.1"/>
</dbReference>
<feature type="domain" description="J" evidence="9">
    <location>
        <begin position="122"/>
        <end position="174"/>
    </location>
</feature>
<gene>
    <name evidence="10" type="ORF">MO867_16135</name>
</gene>
<comment type="caution">
    <text evidence="10">The sequence shown here is derived from an EMBL/GenBank/DDBJ whole genome shotgun (WGS) entry which is preliminary data.</text>
</comment>
<keyword evidence="4 8" id="KW-0472">Membrane</keyword>
<feature type="compositionally biased region" description="Basic and acidic residues" evidence="7">
    <location>
        <begin position="93"/>
        <end position="102"/>
    </location>
</feature>
<reference evidence="10" key="1">
    <citation type="journal article" date="2022" name="Arch. Microbiol.">
        <title>Microbulbifer okhotskensis sp. nov., isolated from a deep bottom sediment of the Okhotsk Sea.</title>
        <authorList>
            <person name="Romanenko L."/>
            <person name="Kurilenko V."/>
            <person name="Otstavnykh N."/>
            <person name="Velansky P."/>
            <person name="Isaeva M."/>
            <person name="Mikhailov V."/>
        </authorList>
    </citation>
    <scope>NUCLEOTIDE SEQUENCE</scope>
    <source>
        <strain evidence="10">OS29</strain>
    </source>
</reference>
<dbReference type="Proteomes" id="UP001139028">
    <property type="component" value="Unassembled WGS sequence"/>
</dbReference>
<evidence type="ECO:0000256" key="6">
    <source>
        <dbReference type="ARBA" id="ARBA00038105"/>
    </source>
</evidence>
<keyword evidence="11" id="KW-1185">Reference proteome</keyword>
<evidence type="ECO:0000313" key="10">
    <source>
        <dbReference type="EMBL" id="MCO1335865.1"/>
    </source>
</evidence>
<proteinExistence type="inferred from homology"/>
<dbReference type="InterPro" id="IPR001623">
    <property type="entry name" value="DnaJ_domain"/>
</dbReference>
<organism evidence="10 11">
    <name type="scientific">Microbulbifer okhotskensis</name>
    <dbReference type="NCBI Taxonomy" id="2926617"/>
    <lineage>
        <taxon>Bacteria</taxon>
        <taxon>Pseudomonadati</taxon>
        <taxon>Pseudomonadota</taxon>
        <taxon>Gammaproteobacteria</taxon>
        <taxon>Cellvibrionales</taxon>
        <taxon>Microbulbiferaceae</taxon>
        <taxon>Microbulbifer</taxon>
    </lineage>
</organism>
<accession>A0A9X2J7K0</accession>
<evidence type="ECO:0000256" key="1">
    <source>
        <dbReference type="ARBA" id="ARBA00004167"/>
    </source>
</evidence>
<evidence type="ECO:0000256" key="8">
    <source>
        <dbReference type="SAM" id="Phobius"/>
    </source>
</evidence>
<keyword evidence="3 8" id="KW-1133">Transmembrane helix</keyword>
<dbReference type="CDD" id="cd06257">
    <property type="entry name" value="DnaJ"/>
    <property type="match status" value="1"/>
</dbReference>
<comment type="similarity">
    <text evidence="6">Belongs to the TIM14 family.</text>
</comment>
<evidence type="ECO:0000256" key="2">
    <source>
        <dbReference type="ARBA" id="ARBA00022692"/>
    </source>
</evidence>
<protein>
    <submittedName>
        <fullName evidence="10">Molecular chaperone DnaJ</fullName>
    </submittedName>
</protein>
<feature type="transmembrane region" description="Helical" evidence="8">
    <location>
        <begin position="56"/>
        <end position="73"/>
    </location>
</feature>
<dbReference type="EMBL" id="JALBWM010000087">
    <property type="protein sequence ID" value="MCO1335865.1"/>
    <property type="molecule type" value="Genomic_DNA"/>
</dbReference>
<evidence type="ECO:0000256" key="7">
    <source>
        <dbReference type="SAM" id="MobiDB-lite"/>
    </source>
</evidence>
<feature type="transmembrane region" description="Helical" evidence="8">
    <location>
        <begin position="33"/>
        <end position="50"/>
    </location>
</feature>
<evidence type="ECO:0000259" key="9">
    <source>
        <dbReference type="PROSITE" id="PS50076"/>
    </source>
</evidence>
<dbReference type="InterPro" id="IPR036869">
    <property type="entry name" value="J_dom_sf"/>
</dbReference>
<name>A0A9X2J7K0_9GAMM</name>
<evidence type="ECO:0000256" key="3">
    <source>
        <dbReference type="ARBA" id="ARBA00022989"/>
    </source>
</evidence>
<evidence type="ECO:0000256" key="5">
    <source>
        <dbReference type="ARBA" id="ARBA00023186"/>
    </source>
</evidence>
<dbReference type="GO" id="GO:0016020">
    <property type="term" value="C:membrane"/>
    <property type="evidence" value="ECO:0007669"/>
    <property type="project" value="UniProtKB-SubCell"/>
</dbReference>
<dbReference type="PROSITE" id="PS50076">
    <property type="entry name" value="DNAJ_2"/>
    <property type="match status" value="1"/>
</dbReference>
<comment type="subcellular location">
    <subcellularLocation>
        <location evidence="1">Membrane</location>
        <topology evidence="1">Single-pass membrane protein</topology>
    </subcellularLocation>
</comment>